<evidence type="ECO:0000256" key="7">
    <source>
        <dbReference type="SAM" id="MobiDB-lite"/>
    </source>
</evidence>
<feature type="transmembrane region" description="Helical" evidence="6">
    <location>
        <begin position="105"/>
        <end position="127"/>
    </location>
</feature>
<keyword evidence="5 6" id="KW-0472">Membrane</keyword>
<dbReference type="InterPro" id="IPR000620">
    <property type="entry name" value="EamA_dom"/>
</dbReference>
<feature type="transmembrane region" description="Helical" evidence="6">
    <location>
        <begin position="139"/>
        <end position="157"/>
    </location>
</feature>
<feature type="domain" description="EamA" evidence="8">
    <location>
        <begin position="188"/>
        <end position="326"/>
    </location>
</feature>
<feature type="transmembrane region" description="Helical" evidence="6">
    <location>
        <begin position="74"/>
        <end position="99"/>
    </location>
</feature>
<feature type="transmembrane region" description="Helical" evidence="6">
    <location>
        <begin position="309"/>
        <end position="328"/>
    </location>
</feature>
<dbReference type="InterPro" id="IPR030184">
    <property type="entry name" value="WAT1-related"/>
</dbReference>
<evidence type="ECO:0000256" key="5">
    <source>
        <dbReference type="ARBA" id="ARBA00023136"/>
    </source>
</evidence>
<evidence type="ECO:0000313" key="9">
    <source>
        <dbReference type="EMBL" id="KAF7806111.1"/>
    </source>
</evidence>
<dbReference type="OrthoDB" id="1728340at2759"/>
<dbReference type="Pfam" id="PF00892">
    <property type="entry name" value="EamA"/>
    <property type="match status" value="2"/>
</dbReference>
<feature type="transmembrane region" description="Helical" evidence="6">
    <location>
        <begin position="186"/>
        <end position="206"/>
    </location>
</feature>
<sequence length="361" mass="39195">MGLTEYWLEWIPFIAMVNVEFLDVGLTTLSKAAISKGMNQYVFIVYSNALGALILLTTSFIFNRSHSHRPSLSLSILCKFFLLSLFGMTLMQNCAFTGIRYSSPTLASAMSNLTPAFTFLLATIFRIEKIDIMNSKGQIRILGTLMSISGALIVTLYKGASIAGSPFHSLKENVSQPFLLAQTDNWVIGGLLLAAASLSFAIWNIAQAAMLRGYLSQLTIVAFFCLFGTIQCTIFSLIVVRDPNAWTISSDIELISVVYAGICGSVVSYSVMTWCIGKKGPIFVAMFKPLRIAIAAFMGAAFLGDTLHVGSLIGSIVIIIGFYTVLWAQSKQQNGNSQKVCIQPSSPSQGSPFLGSNQDET</sequence>
<reference evidence="9" key="1">
    <citation type="submission" date="2020-09" db="EMBL/GenBank/DDBJ databases">
        <title>Genome-Enabled Discovery of Anthraquinone Biosynthesis in Senna tora.</title>
        <authorList>
            <person name="Kang S.-H."/>
            <person name="Pandey R.P."/>
            <person name="Lee C.-M."/>
            <person name="Sim J.-S."/>
            <person name="Jeong J.-T."/>
            <person name="Choi B.-S."/>
            <person name="Jung M."/>
            <person name="Ginzburg D."/>
            <person name="Zhao K."/>
            <person name="Won S.Y."/>
            <person name="Oh T.-J."/>
            <person name="Yu Y."/>
            <person name="Kim N.-H."/>
            <person name="Lee O.R."/>
            <person name="Lee T.-H."/>
            <person name="Bashyal P."/>
            <person name="Kim T.-S."/>
            <person name="Lee W.-H."/>
            <person name="Kawkins C."/>
            <person name="Kim C.-K."/>
            <person name="Kim J.S."/>
            <person name="Ahn B.O."/>
            <person name="Rhee S.Y."/>
            <person name="Sohng J.K."/>
        </authorList>
    </citation>
    <scope>NUCLEOTIDE SEQUENCE</scope>
    <source>
        <tissue evidence="9">Leaf</tissue>
    </source>
</reference>
<protein>
    <recommendedName>
        <fullName evidence="6">WAT1-related protein</fullName>
    </recommendedName>
</protein>
<evidence type="ECO:0000259" key="8">
    <source>
        <dbReference type="Pfam" id="PF00892"/>
    </source>
</evidence>
<dbReference type="EMBL" id="JAAIUW010000012">
    <property type="protein sequence ID" value="KAF7806111.1"/>
    <property type="molecule type" value="Genomic_DNA"/>
</dbReference>
<evidence type="ECO:0000256" key="6">
    <source>
        <dbReference type="RuleBase" id="RU363077"/>
    </source>
</evidence>
<dbReference type="GO" id="GO:0016020">
    <property type="term" value="C:membrane"/>
    <property type="evidence" value="ECO:0007669"/>
    <property type="project" value="UniProtKB-SubCell"/>
</dbReference>
<organism evidence="9 10">
    <name type="scientific">Senna tora</name>
    <dbReference type="NCBI Taxonomy" id="362788"/>
    <lineage>
        <taxon>Eukaryota</taxon>
        <taxon>Viridiplantae</taxon>
        <taxon>Streptophyta</taxon>
        <taxon>Embryophyta</taxon>
        <taxon>Tracheophyta</taxon>
        <taxon>Spermatophyta</taxon>
        <taxon>Magnoliopsida</taxon>
        <taxon>eudicotyledons</taxon>
        <taxon>Gunneridae</taxon>
        <taxon>Pentapetalae</taxon>
        <taxon>rosids</taxon>
        <taxon>fabids</taxon>
        <taxon>Fabales</taxon>
        <taxon>Fabaceae</taxon>
        <taxon>Caesalpinioideae</taxon>
        <taxon>Cassia clade</taxon>
        <taxon>Senna</taxon>
    </lineage>
</organism>
<dbReference type="Proteomes" id="UP000634136">
    <property type="component" value="Unassembled WGS sequence"/>
</dbReference>
<dbReference type="InterPro" id="IPR037185">
    <property type="entry name" value="EmrE-like"/>
</dbReference>
<gene>
    <name evidence="9" type="ORF">G2W53_038272</name>
</gene>
<accession>A0A834SMQ0</accession>
<comment type="subcellular location">
    <subcellularLocation>
        <location evidence="1 6">Membrane</location>
        <topology evidence="1 6">Multi-pass membrane protein</topology>
    </subcellularLocation>
</comment>
<feature type="transmembrane region" description="Helical" evidence="6">
    <location>
        <begin position="218"/>
        <end position="240"/>
    </location>
</feature>
<dbReference type="GO" id="GO:0022857">
    <property type="term" value="F:transmembrane transporter activity"/>
    <property type="evidence" value="ECO:0007669"/>
    <property type="project" value="InterPro"/>
</dbReference>
<feature type="transmembrane region" description="Helical" evidence="6">
    <location>
        <begin position="41"/>
        <end position="62"/>
    </location>
</feature>
<comment type="similarity">
    <text evidence="2 6">Belongs to the drug/metabolite transporter (DMT) superfamily. Plant drug/metabolite exporter (P-DME) (TC 2.A.7.4) family.</text>
</comment>
<proteinExistence type="inferred from homology"/>
<feature type="domain" description="EamA" evidence="8">
    <location>
        <begin position="27"/>
        <end position="155"/>
    </location>
</feature>
<evidence type="ECO:0000256" key="1">
    <source>
        <dbReference type="ARBA" id="ARBA00004141"/>
    </source>
</evidence>
<dbReference type="SUPFAM" id="SSF103481">
    <property type="entry name" value="Multidrug resistance efflux transporter EmrE"/>
    <property type="match status" value="2"/>
</dbReference>
<dbReference type="PANTHER" id="PTHR31218">
    <property type="entry name" value="WAT1-RELATED PROTEIN"/>
    <property type="match status" value="1"/>
</dbReference>
<name>A0A834SMQ0_9FABA</name>
<comment type="caution">
    <text evidence="9">The sequence shown here is derived from an EMBL/GenBank/DDBJ whole genome shotgun (WGS) entry which is preliminary data.</text>
</comment>
<evidence type="ECO:0000256" key="3">
    <source>
        <dbReference type="ARBA" id="ARBA00022692"/>
    </source>
</evidence>
<feature type="transmembrane region" description="Helical" evidence="6">
    <location>
        <begin position="252"/>
        <end position="271"/>
    </location>
</feature>
<keyword evidence="4 6" id="KW-1133">Transmembrane helix</keyword>
<feature type="transmembrane region" description="Helical" evidence="6">
    <location>
        <begin position="283"/>
        <end position="303"/>
    </location>
</feature>
<keyword evidence="10" id="KW-1185">Reference proteome</keyword>
<evidence type="ECO:0000313" key="10">
    <source>
        <dbReference type="Proteomes" id="UP000634136"/>
    </source>
</evidence>
<evidence type="ECO:0000256" key="2">
    <source>
        <dbReference type="ARBA" id="ARBA00007635"/>
    </source>
</evidence>
<evidence type="ECO:0000256" key="4">
    <source>
        <dbReference type="ARBA" id="ARBA00022989"/>
    </source>
</evidence>
<dbReference type="AlphaFoldDB" id="A0A834SMQ0"/>
<keyword evidence="3 6" id="KW-0812">Transmembrane</keyword>
<feature type="region of interest" description="Disordered" evidence="7">
    <location>
        <begin position="338"/>
        <end position="361"/>
    </location>
</feature>